<reference evidence="8" key="1">
    <citation type="submission" date="2016-07" db="EMBL/GenBank/DDBJ databases">
        <title>Genomics reveals synergistic degradation of pyrene by five bacteria in a mangrove sediment-derived bacterial consortium.</title>
        <authorList>
            <person name="Wanapaisan P."/>
            <person name="Vejarano F."/>
            <person name="Chakraborty J."/>
            <person name="Shintani M."/>
            <person name="Muangchinda C."/>
            <person name="Laothamteep N."/>
            <person name="Suzuki-Minakuchi C."/>
            <person name="Inoue K."/>
            <person name="Nojiri H."/>
            <person name="Pinyakong O."/>
        </authorList>
    </citation>
    <scope>NUCLEOTIDE SEQUENCE</scope>
    <source>
        <strain evidence="8">PW1</strain>
    </source>
</reference>
<organism evidence="8">
    <name type="scientific">Ochrobactrum sp. PW1</name>
    <dbReference type="NCBI Taxonomy" id="1882222"/>
    <lineage>
        <taxon>Bacteria</taxon>
        <taxon>Pseudomonadati</taxon>
        <taxon>Pseudomonadota</taxon>
        <taxon>Alphaproteobacteria</taxon>
        <taxon>Hyphomicrobiales</taxon>
        <taxon>Brucellaceae</taxon>
        <taxon>Brucella/Ochrobactrum group</taxon>
        <taxon>Ochrobactrum</taxon>
    </lineage>
</organism>
<keyword evidence="3 6" id="KW-0812">Transmembrane</keyword>
<proteinExistence type="inferred from homology"/>
<feature type="transmembrane region" description="Helical" evidence="7">
    <location>
        <begin position="173"/>
        <end position="193"/>
    </location>
</feature>
<dbReference type="Gene3D" id="1.10.3470.10">
    <property type="entry name" value="ABC transporter involved in vitamin B12 uptake, BtuC"/>
    <property type="match status" value="1"/>
</dbReference>
<dbReference type="GO" id="GO:0010043">
    <property type="term" value="P:response to zinc ion"/>
    <property type="evidence" value="ECO:0007669"/>
    <property type="project" value="TreeGrafter"/>
</dbReference>
<feature type="transmembrane region" description="Helical" evidence="7">
    <location>
        <begin position="18"/>
        <end position="39"/>
    </location>
</feature>
<comment type="subcellular location">
    <subcellularLocation>
        <location evidence="6">Cell membrane</location>
        <topology evidence="6">Multi-pass membrane protein</topology>
    </subcellularLocation>
    <subcellularLocation>
        <location evidence="1">Membrane</location>
        <topology evidence="1">Multi-pass membrane protein</topology>
    </subcellularLocation>
</comment>
<evidence type="ECO:0000256" key="7">
    <source>
        <dbReference type="SAM" id="Phobius"/>
    </source>
</evidence>
<dbReference type="InterPro" id="IPR001626">
    <property type="entry name" value="ABC_TroCD"/>
</dbReference>
<dbReference type="GO" id="GO:0071281">
    <property type="term" value="P:cellular response to iron ion"/>
    <property type="evidence" value="ECO:0007669"/>
    <property type="project" value="UniProtKB-ARBA"/>
</dbReference>
<feature type="transmembrane region" description="Helical" evidence="7">
    <location>
        <begin position="199"/>
        <end position="217"/>
    </location>
</feature>
<dbReference type="PANTHER" id="PTHR30477:SF24">
    <property type="entry name" value="IRON TRANSPORT SYSTEM MEMBRANE PROTEIN HI_0359-RELATED"/>
    <property type="match status" value="1"/>
</dbReference>
<dbReference type="GO" id="GO:0055085">
    <property type="term" value="P:transmembrane transport"/>
    <property type="evidence" value="ECO:0007669"/>
    <property type="project" value="InterPro"/>
</dbReference>
<evidence type="ECO:0000313" key="8">
    <source>
        <dbReference type="EMBL" id="BBA73116.1"/>
    </source>
</evidence>
<keyword evidence="4 7" id="KW-1133">Transmembrane helix</keyword>
<evidence type="ECO:0000256" key="6">
    <source>
        <dbReference type="RuleBase" id="RU003943"/>
    </source>
</evidence>
<dbReference type="PANTHER" id="PTHR30477">
    <property type="entry name" value="ABC-TRANSPORTER METAL-BINDING PROTEIN"/>
    <property type="match status" value="1"/>
</dbReference>
<feature type="transmembrane region" description="Helical" evidence="7">
    <location>
        <begin position="130"/>
        <end position="153"/>
    </location>
</feature>
<evidence type="ECO:0000256" key="5">
    <source>
        <dbReference type="ARBA" id="ARBA00023136"/>
    </source>
</evidence>
<dbReference type="InterPro" id="IPR037294">
    <property type="entry name" value="ABC_BtuC-like"/>
</dbReference>
<evidence type="ECO:0000256" key="1">
    <source>
        <dbReference type="ARBA" id="ARBA00004141"/>
    </source>
</evidence>
<keyword evidence="5 7" id="KW-0472">Membrane</keyword>
<comment type="similarity">
    <text evidence="2 6">Belongs to the ABC-3 integral membrane protein family.</text>
</comment>
<dbReference type="AlphaFoldDB" id="A0A292GPT2"/>
<dbReference type="Pfam" id="PF00950">
    <property type="entry name" value="ABC-3"/>
    <property type="match status" value="1"/>
</dbReference>
<evidence type="ECO:0000256" key="4">
    <source>
        <dbReference type="ARBA" id="ARBA00022989"/>
    </source>
</evidence>
<sequence>MIIFETLAAPFQFEFMRYALAISVLIAIPTALLSCFLVLKGWSLMGDAISHAVLPGVVVAYIIGIPFGFGAFVAGMSCALATGYLTENSRIKQDTVMGIVFSGMFGLGLVLYVAIRSTVHLDHILFGDMLGITLSDLVETAVIAALTAGILVVKWRDFLLHAFDPVQARAVGLPVRLLHYGLLCLISLTIVAILKAVGIILAIAMLIAPGAIAFLLTRKFSTMMLLAAAIAVFASFFGVYLSFFIDSAPAPTIVLLMTVIFLAAFIYVSRQTPKVEERLDADVEVRF</sequence>
<dbReference type="CDD" id="cd06550">
    <property type="entry name" value="TM_ABC_iron-siderophores_like"/>
    <property type="match status" value="1"/>
</dbReference>
<feature type="transmembrane region" description="Helical" evidence="7">
    <location>
        <begin position="96"/>
        <end position="115"/>
    </location>
</feature>
<dbReference type="EMBL" id="LC171366">
    <property type="protein sequence ID" value="BBA73116.1"/>
    <property type="molecule type" value="Genomic_DNA"/>
</dbReference>
<evidence type="ECO:0000256" key="2">
    <source>
        <dbReference type="ARBA" id="ARBA00008034"/>
    </source>
</evidence>
<dbReference type="SUPFAM" id="SSF81345">
    <property type="entry name" value="ABC transporter involved in vitamin B12 uptake, BtuC"/>
    <property type="match status" value="1"/>
</dbReference>
<evidence type="ECO:0000256" key="3">
    <source>
        <dbReference type="ARBA" id="ARBA00022692"/>
    </source>
</evidence>
<dbReference type="GO" id="GO:0043190">
    <property type="term" value="C:ATP-binding cassette (ABC) transporter complex"/>
    <property type="evidence" value="ECO:0007669"/>
    <property type="project" value="InterPro"/>
</dbReference>
<keyword evidence="6" id="KW-0813">Transport</keyword>
<feature type="transmembrane region" description="Helical" evidence="7">
    <location>
        <begin position="224"/>
        <end position="244"/>
    </location>
</feature>
<accession>A0A292GPT2</accession>
<name>A0A292GPT2_9HYPH</name>
<feature type="transmembrane region" description="Helical" evidence="7">
    <location>
        <begin position="250"/>
        <end position="268"/>
    </location>
</feature>
<dbReference type="FunFam" id="1.10.3470.10:FF:000003">
    <property type="entry name" value="Iron ABC transporter permease SitD"/>
    <property type="match status" value="1"/>
</dbReference>
<gene>
    <name evidence="8" type="primary">sitD</name>
</gene>
<protein>
    <submittedName>
        <fullName evidence="8">ABC transport system, inner membrane component SitD</fullName>
    </submittedName>
</protein>
<feature type="transmembrane region" description="Helical" evidence="7">
    <location>
        <begin position="59"/>
        <end position="84"/>
    </location>
</feature>